<gene>
    <name evidence="2" type="ORF">HAHE_34930</name>
</gene>
<reference evidence="2 3" key="1">
    <citation type="submission" date="2021-06" db="EMBL/GenBank/DDBJ databases">
        <title>Complete genome of Haloferula helveola possessing various polysaccharide degrading enzymes.</title>
        <authorList>
            <person name="Takami H."/>
            <person name="Huang C."/>
            <person name="Hamasaki K."/>
        </authorList>
    </citation>
    <scope>NUCLEOTIDE SEQUENCE [LARGE SCALE GENOMIC DNA]</scope>
    <source>
        <strain evidence="2 3">CN-1</strain>
    </source>
</reference>
<evidence type="ECO:0000313" key="2">
    <source>
        <dbReference type="EMBL" id="BCX49585.1"/>
    </source>
</evidence>
<evidence type="ECO:0000256" key="1">
    <source>
        <dbReference type="SAM" id="MobiDB-lite"/>
    </source>
</evidence>
<name>A0ABM7RJ74_9BACT</name>
<dbReference type="Proteomes" id="UP001374893">
    <property type="component" value="Chromosome"/>
</dbReference>
<sequence>MAGGERTRPRSERTERDTTVGSRMERPGEEMMRIIQGKDPLLKAQAWLDFINTLDADQFESVVAELRGAGLQQSNMSEYGMLLTAWAKVDPLAALDYASENTGSPFARNTILAAWAATDPEAAIMWAGANHDGDGANPWMVGVINGLAAYDPVRATELMNDLPYSRERGEALGAIMPQILAQGADAAKDWVNSLADERLRDGAIGRLADELARQDPEGTAQWLASNPGEAARRSMDDVLSTWARSDVDAATSYYYDLPQGDLRTSALRGLTNQMATNDPQAAAAFLDANAADADDRVYQQFAWHSFREDPSLAANYIGRIQDVEERDSTYRRMLDGWLRRDFDAASAWIGSAQLPEDVSNHLNRRIEEQQQRQN</sequence>
<feature type="region of interest" description="Disordered" evidence="1">
    <location>
        <begin position="1"/>
        <end position="27"/>
    </location>
</feature>
<protein>
    <recommendedName>
        <fullName evidence="4">HEAT repeat domain-containing protein</fullName>
    </recommendedName>
</protein>
<dbReference type="EMBL" id="AP024702">
    <property type="protein sequence ID" value="BCX49585.1"/>
    <property type="molecule type" value="Genomic_DNA"/>
</dbReference>
<keyword evidence="3" id="KW-1185">Reference proteome</keyword>
<evidence type="ECO:0008006" key="4">
    <source>
        <dbReference type="Google" id="ProtNLM"/>
    </source>
</evidence>
<accession>A0ABM7RJ74</accession>
<organism evidence="2 3">
    <name type="scientific">Haloferula helveola</name>
    <dbReference type="NCBI Taxonomy" id="490095"/>
    <lineage>
        <taxon>Bacteria</taxon>
        <taxon>Pseudomonadati</taxon>
        <taxon>Verrucomicrobiota</taxon>
        <taxon>Verrucomicrobiia</taxon>
        <taxon>Verrucomicrobiales</taxon>
        <taxon>Verrucomicrobiaceae</taxon>
        <taxon>Haloferula</taxon>
    </lineage>
</organism>
<evidence type="ECO:0000313" key="3">
    <source>
        <dbReference type="Proteomes" id="UP001374893"/>
    </source>
</evidence>
<proteinExistence type="predicted"/>